<keyword evidence="3 6" id="KW-0540">Nuclease</keyword>
<protein>
    <recommendedName>
        <fullName evidence="6">Exodeoxyribonuclease 7 small subunit</fullName>
        <ecNumber evidence="6">3.1.11.6</ecNumber>
    </recommendedName>
    <alternativeName>
        <fullName evidence="6">Exodeoxyribonuclease VII small subunit</fullName>
        <shortName evidence="6">Exonuclease VII small subunit</shortName>
    </alternativeName>
</protein>
<accession>A0ABS9K8N2</accession>
<evidence type="ECO:0000256" key="3">
    <source>
        <dbReference type="ARBA" id="ARBA00022722"/>
    </source>
</evidence>
<dbReference type="EMBL" id="JAKLWS010000001">
    <property type="protein sequence ID" value="MCG2587163.1"/>
    <property type="molecule type" value="Genomic_DNA"/>
</dbReference>
<proteinExistence type="inferred from homology"/>
<dbReference type="RefSeq" id="WP_237852009.1">
    <property type="nucleotide sequence ID" value="NZ_JAKLWS010000001.1"/>
</dbReference>
<comment type="subcellular location">
    <subcellularLocation>
        <location evidence="6">Cytoplasm</location>
    </subcellularLocation>
</comment>
<dbReference type="NCBIfam" id="TIGR01280">
    <property type="entry name" value="xseB"/>
    <property type="match status" value="1"/>
</dbReference>
<dbReference type="Gene3D" id="1.10.287.1040">
    <property type="entry name" value="Exonuclease VII, small subunit"/>
    <property type="match status" value="1"/>
</dbReference>
<keyword evidence="5 6" id="KW-0269">Exonuclease</keyword>
<evidence type="ECO:0000256" key="6">
    <source>
        <dbReference type="HAMAP-Rule" id="MF_00337"/>
    </source>
</evidence>
<keyword evidence="4 6" id="KW-0378">Hydrolase</keyword>
<comment type="catalytic activity">
    <reaction evidence="6">
        <text>Exonucleolytic cleavage in either 5'- to 3'- or 3'- to 5'-direction to yield nucleoside 5'-phosphates.</text>
        <dbReference type="EC" id="3.1.11.6"/>
    </reaction>
</comment>
<comment type="function">
    <text evidence="6">Bidirectionally degrades single-stranded DNA into large acid-insoluble oligonucleotides, which are then degraded further into small acid-soluble oligonucleotides.</text>
</comment>
<sequence>MTEKERPSFEEALEKLETIVEKLNDGEITLEKSVELYEEGLRLSKICSETLENAALKIEQIDQSTNTDKEA</sequence>
<dbReference type="HAMAP" id="MF_00337">
    <property type="entry name" value="Exonuc_7_S"/>
    <property type="match status" value="1"/>
</dbReference>
<dbReference type="InterPro" id="IPR003761">
    <property type="entry name" value="Exonuc_VII_S"/>
</dbReference>
<evidence type="ECO:0000256" key="2">
    <source>
        <dbReference type="ARBA" id="ARBA00022490"/>
    </source>
</evidence>
<dbReference type="PANTHER" id="PTHR34137">
    <property type="entry name" value="EXODEOXYRIBONUCLEASE 7 SMALL SUBUNIT"/>
    <property type="match status" value="1"/>
</dbReference>
<name>A0ABS9K8N2_9BACT</name>
<dbReference type="EC" id="3.1.11.6" evidence="6"/>
<dbReference type="Proteomes" id="UP001165366">
    <property type="component" value="Unassembled WGS sequence"/>
</dbReference>
<dbReference type="InterPro" id="IPR037004">
    <property type="entry name" value="Exonuc_VII_ssu_sf"/>
</dbReference>
<evidence type="ECO:0000256" key="5">
    <source>
        <dbReference type="ARBA" id="ARBA00022839"/>
    </source>
</evidence>
<keyword evidence="2 6" id="KW-0963">Cytoplasm</keyword>
<reference evidence="7" key="2">
    <citation type="submission" date="2024-05" db="EMBL/GenBank/DDBJ databases">
        <title>Rhodohalobacter halophilus gen. nov., sp. nov., a moderately halophilic member of the family Balneolaceae.</title>
        <authorList>
            <person name="Xia J."/>
        </authorList>
    </citation>
    <scope>NUCLEOTIDE SEQUENCE</scope>
    <source>
        <strain evidence="7">WB101</strain>
    </source>
</reference>
<gene>
    <name evidence="6 7" type="primary">xseB</name>
    <name evidence="7" type="ORF">L6773_01200</name>
</gene>
<dbReference type="PANTHER" id="PTHR34137:SF1">
    <property type="entry name" value="EXODEOXYRIBONUCLEASE 7 SMALL SUBUNIT"/>
    <property type="match status" value="1"/>
</dbReference>
<dbReference type="PIRSF" id="PIRSF006488">
    <property type="entry name" value="Exonuc_VII_S"/>
    <property type="match status" value="1"/>
</dbReference>
<evidence type="ECO:0000313" key="8">
    <source>
        <dbReference type="Proteomes" id="UP001165366"/>
    </source>
</evidence>
<organism evidence="7 8">
    <name type="scientific">Rhodohalobacter sulfatireducens</name>
    <dbReference type="NCBI Taxonomy" id="2911366"/>
    <lineage>
        <taxon>Bacteria</taxon>
        <taxon>Pseudomonadati</taxon>
        <taxon>Balneolota</taxon>
        <taxon>Balneolia</taxon>
        <taxon>Balneolales</taxon>
        <taxon>Balneolaceae</taxon>
        <taxon>Rhodohalobacter</taxon>
    </lineage>
</organism>
<dbReference type="Pfam" id="PF02609">
    <property type="entry name" value="Exonuc_VII_S"/>
    <property type="match status" value="1"/>
</dbReference>
<comment type="caution">
    <text evidence="7">The sequence shown here is derived from an EMBL/GenBank/DDBJ whole genome shotgun (WGS) entry which is preliminary data.</text>
</comment>
<comment type="similarity">
    <text evidence="1 6">Belongs to the XseB family.</text>
</comment>
<dbReference type="GO" id="GO:0008855">
    <property type="term" value="F:exodeoxyribonuclease VII activity"/>
    <property type="evidence" value="ECO:0007669"/>
    <property type="project" value="UniProtKB-EC"/>
</dbReference>
<evidence type="ECO:0000313" key="7">
    <source>
        <dbReference type="EMBL" id="MCG2587163.1"/>
    </source>
</evidence>
<keyword evidence="8" id="KW-1185">Reference proteome</keyword>
<reference evidence="7" key="1">
    <citation type="submission" date="2022-01" db="EMBL/GenBank/DDBJ databases">
        <authorList>
            <person name="Wang Y."/>
        </authorList>
    </citation>
    <scope>NUCLEOTIDE SEQUENCE</scope>
    <source>
        <strain evidence="7">WB101</strain>
    </source>
</reference>
<dbReference type="SUPFAM" id="SSF116842">
    <property type="entry name" value="XseB-like"/>
    <property type="match status" value="1"/>
</dbReference>
<evidence type="ECO:0000256" key="1">
    <source>
        <dbReference type="ARBA" id="ARBA00009998"/>
    </source>
</evidence>
<evidence type="ECO:0000256" key="4">
    <source>
        <dbReference type="ARBA" id="ARBA00022801"/>
    </source>
</evidence>
<comment type="subunit">
    <text evidence="6">Heterooligomer composed of large and small subunits.</text>
</comment>